<feature type="compositionally biased region" description="Basic and acidic residues" evidence="1">
    <location>
        <begin position="331"/>
        <end position="347"/>
    </location>
</feature>
<proteinExistence type="predicted"/>
<sequence length="590" mass="65469">MSWQLWSEKPFASFRLAVPWILLRRSFDSVAWCDSGFRSILASRELQRSPTAKPMQFRLFIPKSVSASSALSETGGALCFVTCRGERFSRRQAFGEPDRDSRLRRVMLGSDKTRLDCGLAVMKAPIFTNNTVVTLYRALLYQRTAEAVINEGHDKRQYLIDLVTRDRDIIKQSLLKAPNSIPNIVHPNEKTLSNHLKQKKLPANSVQHRQTFHKYLKQLGKPSLSRPTRSNEEAWKIARVPWLHPAVNSGCKFDGKSKVGRLQRQPGPEHVTMLSFPVNYTEVSQICSLVMNLMVLEKLEIDMEDLIGQYLYSNSLIFYLLYGDTALSPKSPKENKKKQSENVDKQRNARGHGGPSKVAMTVPTWSRGARACDGSDCTEIHFLAGHVGSVARLAVGKSLEAGFEGEEVARRIVKDGAASKPFKPAGGEDIRLAFHRHKSSPDVEATWCGCYVGHFVAALSEGLLACTIPLRDSWRFLINNRVDYLGIRGDYELAAGIVVDGFSDSSGVDDRDRGRAETEAKPFDGGGYKFTLEAWVTVGPNGRLKRYHLGSVDLVVVPEITRDAEGGDPVGGSRAGFLLHDANPALAPQS</sequence>
<keyword evidence="3" id="KW-1185">Reference proteome</keyword>
<reference evidence="2 3" key="1">
    <citation type="submission" date="2015-07" db="EMBL/GenBank/DDBJ databases">
        <title>The genome of Eufriesea mexicana.</title>
        <authorList>
            <person name="Pan H."/>
            <person name="Kapheim K."/>
        </authorList>
    </citation>
    <scope>NUCLEOTIDE SEQUENCE [LARGE SCALE GENOMIC DNA]</scope>
    <source>
        <strain evidence="2">0111107269</strain>
        <tissue evidence="2">Whole body</tissue>
    </source>
</reference>
<protein>
    <submittedName>
        <fullName evidence="2">Uncharacterized protein</fullName>
    </submittedName>
</protein>
<dbReference type="Proteomes" id="UP000250275">
    <property type="component" value="Unassembled WGS sequence"/>
</dbReference>
<organism evidence="2 3">
    <name type="scientific">Eufriesea mexicana</name>
    <dbReference type="NCBI Taxonomy" id="516756"/>
    <lineage>
        <taxon>Eukaryota</taxon>
        <taxon>Metazoa</taxon>
        <taxon>Ecdysozoa</taxon>
        <taxon>Arthropoda</taxon>
        <taxon>Hexapoda</taxon>
        <taxon>Insecta</taxon>
        <taxon>Pterygota</taxon>
        <taxon>Neoptera</taxon>
        <taxon>Endopterygota</taxon>
        <taxon>Hymenoptera</taxon>
        <taxon>Apocrita</taxon>
        <taxon>Aculeata</taxon>
        <taxon>Apoidea</taxon>
        <taxon>Anthophila</taxon>
        <taxon>Apidae</taxon>
        <taxon>Eufriesea</taxon>
    </lineage>
</organism>
<evidence type="ECO:0000313" key="2">
    <source>
        <dbReference type="EMBL" id="OAD54163.1"/>
    </source>
</evidence>
<dbReference type="EMBL" id="KQ765071">
    <property type="protein sequence ID" value="OAD54163.1"/>
    <property type="molecule type" value="Genomic_DNA"/>
</dbReference>
<feature type="region of interest" description="Disordered" evidence="1">
    <location>
        <begin position="329"/>
        <end position="360"/>
    </location>
</feature>
<name>A0A310SAW8_9HYME</name>
<evidence type="ECO:0000256" key="1">
    <source>
        <dbReference type="SAM" id="MobiDB-lite"/>
    </source>
</evidence>
<accession>A0A310SAW8</accession>
<gene>
    <name evidence="2" type="ORF">WN48_08293</name>
</gene>
<dbReference type="AlphaFoldDB" id="A0A310SAW8"/>
<evidence type="ECO:0000313" key="3">
    <source>
        <dbReference type="Proteomes" id="UP000250275"/>
    </source>
</evidence>